<dbReference type="Pfam" id="PF03602">
    <property type="entry name" value="Cons_hypoth95"/>
    <property type="match status" value="1"/>
</dbReference>
<comment type="caution">
    <text evidence="3">The sequence shown here is derived from an EMBL/GenBank/DDBJ whole genome shotgun (WGS) entry which is preliminary data.</text>
</comment>
<organism evidence="3 4">
    <name type="scientific">Candidatus Butyricicoccus avistercoris</name>
    <dbReference type="NCBI Taxonomy" id="2838518"/>
    <lineage>
        <taxon>Bacteria</taxon>
        <taxon>Bacillati</taxon>
        <taxon>Bacillota</taxon>
        <taxon>Clostridia</taxon>
        <taxon>Eubacteriales</taxon>
        <taxon>Butyricicoccaceae</taxon>
        <taxon>Butyricicoccus</taxon>
    </lineage>
</organism>
<dbReference type="InterPro" id="IPR002052">
    <property type="entry name" value="DNA_methylase_N6_adenine_CS"/>
</dbReference>
<dbReference type="GO" id="GO:0003676">
    <property type="term" value="F:nucleic acid binding"/>
    <property type="evidence" value="ECO:0007669"/>
    <property type="project" value="InterPro"/>
</dbReference>
<name>A0A9D1PH69_9FIRM</name>
<evidence type="ECO:0000313" key="3">
    <source>
        <dbReference type="EMBL" id="HIV62076.1"/>
    </source>
</evidence>
<keyword evidence="2 3" id="KW-0808">Transferase</keyword>
<evidence type="ECO:0000256" key="2">
    <source>
        <dbReference type="ARBA" id="ARBA00022679"/>
    </source>
</evidence>
<dbReference type="PROSITE" id="PS00092">
    <property type="entry name" value="N6_MTASE"/>
    <property type="match status" value="1"/>
</dbReference>
<dbReference type="AlphaFoldDB" id="A0A9D1PH69"/>
<dbReference type="PIRSF" id="PIRSF004553">
    <property type="entry name" value="CHP00095"/>
    <property type="match status" value="1"/>
</dbReference>
<dbReference type="NCBIfam" id="TIGR00095">
    <property type="entry name" value="16S rRNA (guanine(966)-N(2))-methyltransferase RsmD"/>
    <property type="match status" value="1"/>
</dbReference>
<reference evidence="3" key="2">
    <citation type="submission" date="2021-04" db="EMBL/GenBank/DDBJ databases">
        <authorList>
            <person name="Gilroy R."/>
        </authorList>
    </citation>
    <scope>NUCLEOTIDE SEQUENCE</scope>
    <source>
        <strain evidence="3">CHK193-4272</strain>
    </source>
</reference>
<dbReference type="InterPro" id="IPR004398">
    <property type="entry name" value="RNA_MeTrfase_RsmD"/>
</dbReference>
<accession>A0A9D1PH69</accession>
<proteinExistence type="predicted"/>
<sequence length="183" mass="20629">MRVISGSARGCKLQPVQGMNTRPTTDRVKESVFNIIQMHIRDAVVLDLFAGTGQLGIETLSRGAKFCDFVDHNKNAQQTIRRNLSLARVEDRAKLHPINASEFIKRADKNKYDLILLDPPYGGKILNDALFMLNEFDILAPSGIILCESAMEDEINSPYKMGKEYRYGAIKITVLYHKDNLDV</sequence>
<reference evidence="3" key="1">
    <citation type="journal article" date="2021" name="PeerJ">
        <title>Extensive microbial diversity within the chicken gut microbiome revealed by metagenomics and culture.</title>
        <authorList>
            <person name="Gilroy R."/>
            <person name="Ravi A."/>
            <person name="Getino M."/>
            <person name="Pursley I."/>
            <person name="Horton D.L."/>
            <person name="Alikhan N.F."/>
            <person name="Baker D."/>
            <person name="Gharbi K."/>
            <person name="Hall N."/>
            <person name="Watson M."/>
            <person name="Adriaenssens E.M."/>
            <person name="Foster-Nyarko E."/>
            <person name="Jarju S."/>
            <person name="Secka A."/>
            <person name="Antonio M."/>
            <person name="Oren A."/>
            <person name="Chaudhuri R.R."/>
            <person name="La Ragione R."/>
            <person name="Hildebrand F."/>
            <person name="Pallen M.J."/>
        </authorList>
    </citation>
    <scope>NUCLEOTIDE SEQUENCE</scope>
    <source>
        <strain evidence="3">CHK193-4272</strain>
    </source>
</reference>
<dbReference type="Proteomes" id="UP000886808">
    <property type="component" value="Unassembled WGS sequence"/>
</dbReference>
<evidence type="ECO:0000256" key="1">
    <source>
        <dbReference type="ARBA" id="ARBA00022603"/>
    </source>
</evidence>
<dbReference type="SUPFAM" id="SSF53335">
    <property type="entry name" value="S-adenosyl-L-methionine-dependent methyltransferases"/>
    <property type="match status" value="1"/>
</dbReference>
<gene>
    <name evidence="3" type="primary">rsmD</name>
    <name evidence="3" type="ORF">H9746_04400</name>
</gene>
<dbReference type="EMBL" id="DXIE01000028">
    <property type="protein sequence ID" value="HIV62076.1"/>
    <property type="molecule type" value="Genomic_DNA"/>
</dbReference>
<dbReference type="PANTHER" id="PTHR43542">
    <property type="entry name" value="METHYLTRANSFERASE"/>
    <property type="match status" value="1"/>
</dbReference>
<protein>
    <submittedName>
        <fullName evidence="3">16S rRNA (Guanine(966)-N(2))-methyltransferase RsmD</fullName>
        <ecNumber evidence="3">2.1.1.171</ecNumber>
    </submittedName>
</protein>
<dbReference type="EC" id="2.1.1.171" evidence="3"/>
<dbReference type="InterPro" id="IPR029063">
    <property type="entry name" value="SAM-dependent_MTases_sf"/>
</dbReference>
<dbReference type="PANTHER" id="PTHR43542:SF1">
    <property type="entry name" value="METHYLTRANSFERASE"/>
    <property type="match status" value="1"/>
</dbReference>
<dbReference type="Gene3D" id="3.40.50.150">
    <property type="entry name" value="Vaccinia Virus protein VP39"/>
    <property type="match status" value="1"/>
</dbReference>
<dbReference type="GO" id="GO:0052913">
    <property type="term" value="F:16S rRNA (guanine(966)-N(2))-methyltransferase activity"/>
    <property type="evidence" value="ECO:0007669"/>
    <property type="project" value="UniProtKB-EC"/>
</dbReference>
<dbReference type="CDD" id="cd02440">
    <property type="entry name" value="AdoMet_MTases"/>
    <property type="match status" value="1"/>
</dbReference>
<evidence type="ECO:0000313" key="4">
    <source>
        <dbReference type="Proteomes" id="UP000886808"/>
    </source>
</evidence>
<keyword evidence="1 3" id="KW-0489">Methyltransferase</keyword>